<protein>
    <submittedName>
        <fullName evidence="1">Uncharacterized protein</fullName>
    </submittedName>
</protein>
<organism evidence="1">
    <name type="scientific">Siphoviridae sp. ctHeV6</name>
    <dbReference type="NCBI Taxonomy" id="2826233"/>
    <lineage>
        <taxon>Viruses</taxon>
        <taxon>Duplodnaviria</taxon>
        <taxon>Heunggongvirae</taxon>
        <taxon>Uroviricota</taxon>
        <taxon>Caudoviricetes</taxon>
    </lineage>
</organism>
<sequence length="44" mass="5341">MTERGFFVRTFSLNTQLYATAMWHTTFCYRMKRISAQQSRSRKC</sequence>
<accession>A0A8S5MCK6</accession>
<evidence type="ECO:0000313" key="1">
    <source>
        <dbReference type="EMBL" id="DAD79978.1"/>
    </source>
</evidence>
<name>A0A8S5MCK6_9CAUD</name>
<dbReference type="EMBL" id="BK014876">
    <property type="protein sequence ID" value="DAD79978.1"/>
    <property type="molecule type" value="Genomic_DNA"/>
</dbReference>
<reference evidence="1" key="1">
    <citation type="journal article" date="2021" name="Proc. Natl. Acad. Sci. U.S.A.">
        <title>A Catalog of Tens of Thousands of Viruses from Human Metagenomes Reveals Hidden Associations with Chronic Diseases.</title>
        <authorList>
            <person name="Tisza M.J."/>
            <person name="Buck C.B."/>
        </authorList>
    </citation>
    <scope>NUCLEOTIDE SEQUENCE</scope>
    <source>
        <strain evidence="1">CtHeV6</strain>
    </source>
</reference>
<proteinExistence type="predicted"/>